<evidence type="ECO:0000313" key="3">
    <source>
        <dbReference type="EMBL" id="GIG75521.1"/>
    </source>
</evidence>
<dbReference type="EMBL" id="BONU01000032">
    <property type="protein sequence ID" value="GIG75521.1"/>
    <property type="molecule type" value="Genomic_DNA"/>
</dbReference>
<keyword evidence="1" id="KW-1133">Transmembrane helix</keyword>
<evidence type="ECO:0000256" key="1">
    <source>
        <dbReference type="SAM" id="Phobius"/>
    </source>
</evidence>
<dbReference type="PANTHER" id="PTHR14969:SF13">
    <property type="entry name" value="AT30094P"/>
    <property type="match status" value="1"/>
</dbReference>
<feature type="domain" description="Phosphatidic acid phosphatase type 2/haloperoxidase" evidence="2">
    <location>
        <begin position="350"/>
        <end position="459"/>
    </location>
</feature>
<keyword evidence="1" id="KW-0472">Membrane</keyword>
<dbReference type="RefSeq" id="WP_168079252.1">
    <property type="nucleotide sequence ID" value="NZ_BAAAQJ010000009.1"/>
</dbReference>
<dbReference type="Proteomes" id="UP000653674">
    <property type="component" value="Unassembled WGS sequence"/>
</dbReference>
<dbReference type="SUPFAM" id="SSF48317">
    <property type="entry name" value="Acid phosphatase/Vanadium-dependent haloperoxidase"/>
    <property type="match status" value="2"/>
</dbReference>
<protein>
    <recommendedName>
        <fullName evidence="2">Phosphatidic acid phosphatase type 2/haloperoxidase domain-containing protein</fullName>
    </recommendedName>
</protein>
<sequence length="488" mass="51951">MTTAVPQWRSRLEGRILSRVAAAGFAALFFAVLVLLVRARWLPLESVDRGLADGLNEAVAGHRGAVRAMEYLTRLGSHAFLGWLVAIAGVLLVVRRRFRLAGYLVITGAGALILDPTLKQAIGRLRPVVEHPVAVGGGNSFPSGHSLASIVVYGALLLVFAPAFSPRARRVATAAVATLVAVVGFTRLALGVHFLSDVIGAWCLGVVWLGVTTYAFELHRRRTGRPVTRPLAEGLEPEAADDLKPAGPAIEAEVVRTRLAIAGGAVAWVLVFGLLCAIGKPLAHYRSGNGNILGDHTIPHWLAAHRTPTLNVVSYLGSQAGNTHMILAVGLVAGAVALAAIRQWRPVIFLLVTMFGELSLFLATAGFVDRARPDVPHLDGPLPTSSFPSGHVAATVLLYAAIAVLAVPRVRAWWRWLFVTAAVLMPLWVAVSRMYRGMHHPTDVLGSLILAAGWLAAMIYFVRPNCDIEGDGSCPPADVPAKVAARTT</sequence>
<reference evidence="3" key="1">
    <citation type="submission" date="2021-01" db="EMBL/GenBank/DDBJ databases">
        <title>Whole genome shotgun sequence of Planosporangium flavigriseum NBRC 105377.</title>
        <authorList>
            <person name="Komaki H."/>
            <person name="Tamura T."/>
        </authorList>
    </citation>
    <scope>NUCLEOTIDE SEQUENCE</scope>
    <source>
        <strain evidence="3">NBRC 105377</strain>
    </source>
</reference>
<organism evidence="3 4">
    <name type="scientific">Planosporangium flavigriseum</name>
    <dbReference type="NCBI Taxonomy" id="373681"/>
    <lineage>
        <taxon>Bacteria</taxon>
        <taxon>Bacillati</taxon>
        <taxon>Actinomycetota</taxon>
        <taxon>Actinomycetes</taxon>
        <taxon>Micromonosporales</taxon>
        <taxon>Micromonosporaceae</taxon>
        <taxon>Planosporangium</taxon>
    </lineage>
</organism>
<proteinExistence type="predicted"/>
<name>A0A8J3PPZ0_9ACTN</name>
<dbReference type="AlphaFoldDB" id="A0A8J3PPZ0"/>
<feature type="transmembrane region" description="Helical" evidence="1">
    <location>
        <begin position="75"/>
        <end position="93"/>
    </location>
</feature>
<feature type="transmembrane region" description="Helical" evidence="1">
    <location>
        <begin position="323"/>
        <end position="341"/>
    </location>
</feature>
<feature type="transmembrane region" description="Helical" evidence="1">
    <location>
        <begin position="388"/>
        <end position="407"/>
    </location>
</feature>
<dbReference type="PANTHER" id="PTHR14969">
    <property type="entry name" value="SPHINGOSINE-1-PHOSPHATE PHOSPHOHYDROLASE"/>
    <property type="match status" value="1"/>
</dbReference>
<feature type="transmembrane region" description="Helical" evidence="1">
    <location>
        <begin position="259"/>
        <end position="283"/>
    </location>
</feature>
<feature type="transmembrane region" description="Helical" evidence="1">
    <location>
        <begin position="20"/>
        <end position="41"/>
    </location>
</feature>
<dbReference type="Pfam" id="PF01569">
    <property type="entry name" value="PAP2"/>
    <property type="match status" value="2"/>
</dbReference>
<feature type="transmembrane region" description="Helical" evidence="1">
    <location>
        <begin position="414"/>
        <end position="432"/>
    </location>
</feature>
<feature type="transmembrane region" description="Helical" evidence="1">
    <location>
        <begin position="100"/>
        <end position="118"/>
    </location>
</feature>
<feature type="transmembrane region" description="Helical" evidence="1">
    <location>
        <begin position="348"/>
        <end position="368"/>
    </location>
</feature>
<feature type="transmembrane region" description="Helical" evidence="1">
    <location>
        <begin position="444"/>
        <end position="462"/>
    </location>
</feature>
<feature type="transmembrane region" description="Helical" evidence="1">
    <location>
        <begin position="198"/>
        <end position="216"/>
    </location>
</feature>
<dbReference type="InterPro" id="IPR000326">
    <property type="entry name" value="PAP2/HPO"/>
</dbReference>
<accession>A0A8J3PPZ0</accession>
<feature type="transmembrane region" description="Helical" evidence="1">
    <location>
        <begin position="146"/>
        <end position="164"/>
    </location>
</feature>
<dbReference type="Gene3D" id="1.20.144.10">
    <property type="entry name" value="Phosphatidic acid phosphatase type 2/haloperoxidase"/>
    <property type="match status" value="2"/>
</dbReference>
<dbReference type="SMART" id="SM00014">
    <property type="entry name" value="acidPPc"/>
    <property type="match status" value="2"/>
</dbReference>
<dbReference type="CDD" id="cd03392">
    <property type="entry name" value="PAP2_like_2"/>
    <property type="match status" value="2"/>
</dbReference>
<feature type="domain" description="Phosphatidic acid phosphatase type 2/haloperoxidase" evidence="2">
    <location>
        <begin position="101"/>
        <end position="213"/>
    </location>
</feature>
<comment type="caution">
    <text evidence="3">The sequence shown here is derived from an EMBL/GenBank/DDBJ whole genome shotgun (WGS) entry which is preliminary data.</text>
</comment>
<evidence type="ECO:0000313" key="4">
    <source>
        <dbReference type="Proteomes" id="UP000653674"/>
    </source>
</evidence>
<evidence type="ECO:0000259" key="2">
    <source>
        <dbReference type="SMART" id="SM00014"/>
    </source>
</evidence>
<dbReference type="InterPro" id="IPR036938">
    <property type="entry name" value="PAP2/HPO_sf"/>
</dbReference>
<gene>
    <name evidence="3" type="ORF">Pfl04_39250</name>
</gene>
<keyword evidence="4" id="KW-1185">Reference proteome</keyword>
<keyword evidence="1" id="KW-0812">Transmembrane</keyword>
<feature type="transmembrane region" description="Helical" evidence="1">
    <location>
        <begin position="171"/>
        <end position="192"/>
    </location>
</feature>